<keyword evidence="4 9" id="KW-0028">Amino-acid biosynthesis</keyword>
<dbReference type="InterPro" id="IPR018204">
    <property type="entry name" value="Trp_synthase_alpha_AS"/>
</dbReference>
<evidence type="ECO:0000256" key="9">
    <source>
        <dbReference type="HAMAP-Rule" id="MF_00131"/>
    </source>
</evidence>
<comment type="catalytic activity">
    <reaction evidence="8 9">
        <text>(1S,2R)-1-C-(indol-3-yl)glycerol 3-phosphate + L-serine = D-glyceraldehyde 3-phosphate + L-tryptophan + H2O</text>
        <dbReference type="Rhea" id="RHEA:10532"/>
        <dbReference type="ChEBI" id="CHEBI:15377"/>
        <dbReference type="ChEBI" id="CHEBI:33384"/>
        <dbReference type="ChEBI" id="CHEBI:57912"/>
        <dbReference type="ChEBI" id="CHEBI:58866"/>
        <dbReference type="ChEBI" id="CHEBI:59776"/>
        <dbReference type="EC" id="4.2.1.20"/>
    </reaction>
</comment>
<evidence type="ECO:0000256" key="2">
    <source>
        <dbReference type="ARBA" id="ARBA00004733"/>
    </source>
</evidence>
<dbReference type="OrthoDB" id="9804578at2"/>
<organism evidence="11 12">
    <name type="scientific">Helicobacter mehlei</name>
    <dbReference type="NCBI Taxonomy" id="2316080"/>
    <lineage>
        <taxon>Bacteria</taxon>
        <taxon>Pseudomonadati</taxon>
        <taxon>Campylobacterota</taxon>
        <taxon>Epsilonproteobacteria</taxon>
        <taxon>Campylobacterales</taxon>
        <taxon>Helicobacteraceae</taxon>
        <taxon>Helicobacter</taxon>
    </lineage>
</organism>
<sequence>MRYAQTFQALKTTHKPAFVPFVTLGDPSYDRSFEILKTLIDAGVSALELGFAFSDPIADGPVIQEGNLRALRCASMEGNFKLLAQVRRLAPDIPIGLLVYANLIMRFGVDRFYAACAQSGVDSVLVADVPLCESAEFVKVAHQNAVAPVFLATPNASPKHLEHIAKNCPAFIYVLARAGVTGTQEHLATTPQHILHTLKKISPTPCLLGFGISQPSHVKSALSMGADGVICGSAIVQIIAQNLDHPPSMLARLSEFVAQMMGES</sequence>
<dbReference type="EMBL" id="VKGC01000001">
    <property type="protein sequence ID" value="TSA86948.1"/>
    <property type="molecule type" value="Genomic_DNA"/>
</dbReference>
<feature type="active site" description="Proton acceptor" evidence="9">
    <location>
        <position position="59"/>
    </location>
</feature>
<dbReference type="HAMAP" id="MF_00131">
    <property type="entry name" value="Trp_synth_alpha"/>
    <property type="match status" value="1"/>
</dbReference>
<dbReference type="NCBIfam" id="TIGR00262">
    <property type="entry name" value="trpA"/>
    <property type="match status" value="1"/>
</dbReference>
<dbReference type="EC" id="4.2.1.20" evidence="9"/>
<evidence type="ECO:0000256" key="1">
    <source>
        <dbReference type="ARBA" id="ARBA00003365"/>
    </source>
</evidence>
<feature type="active site" description="Proton acceptor" evidence="9">
    <location>
        <position position="48"/>
    </location>
</feature>
<keyword evidence="12" id="KW-1185">Reference proteome</keyword>
<dbReference type="InterPro" id="IPR013785">
    <property type="entry name" value="Aldolase_TIM"/>
</dbReference>
<dbReference type="Pfam" id="PF00290">
    <property type="entry name" value="Trp_syntA"/>
    <property type="match status" value="1"/>
</dbReference>
<dbReference type="PROSITE" id="PS00167">
    <property type="entry name" value="TRP_SYNTHASE_ALPHA"/>
    <property type="match status" value="1"/>
</dbReference>
<gene>
    <name evidence="9 11" type="primary">trpA</name>
    <name evidence="11" type="ORF">FNE76_00310</name>
</gene>
<dbReference type="GO" id="GO:0005829">
    <property type="term" value="C:cytosol"/>
    <property type="evidence" value="ECO:0007669"/>
    <property type="project" value="TreeGrafter"/>
</dbReference>
<evidence type="ECO:0000256" key="8">
    <source>
        <dbReference type="ARBA" id="ARBA00049047"/>
    </source>
</evidence>
<dbReference type="GO" id="GO:0004834">
    <property type="term" value="F:tryptophan synthase activity"/>
    <property type="evidence" value="ECO:0007669"/>
    <property type="project" value="UniProtKB-UniRule"/>
</dbReference>
<dbReference type="InterPro" id="IPR002028">
    <property type="entry name" value="Trp_synthase_suA"/>
</dbReference>
<comment type="pathway">
    <text evidence="2 9">Amino-acid biosynthesis; L-tryptophan biosynthesis; L-tryptophan from chorismate: step 5/5.</text>
</comment>
<evidence type="ECO:0000256" key="10">
    <source>
        <dbReference type="RuleBase" id="RU003662"/>
    </source>
</evidence>
<comment type="caution">
    <text evidence="11">The sequence shown here is derived from an EMBL/GenBank/DDBJ whole genome shotgun (WGS) entry which is preliminary data.</text>
</comment>
<dbReference type="UniPathway" id="UPA00035">
    <property type="reaction ID" value="UER00044"/>
</dbReference>
<dbReference type="Proteomes" id="UP000319322">
    <property type="component" value="Unassembled WGS sequence"/>
</dbReference>
<dbReference type="CDD" id="cd04724">
    <property type="entry name" value="Tryptophan_synthase_alpha"/>
    <property type="match status" value="1"/>
</dbReference>
<name>A0A553V382_9HELI</name>
<keyword evidence="6 9" id="KW-0057">Aromatic amino acid biosynthesis</keyword>
<reference evidence="12" key="1">
    <citation type="submission" date="2019-07" db="EMBL/GenBank/DDBJ databases">
        <title>Helicobacter labacensis sp. nov., Helicobacter mehlei sp. nov. and Helicobacter vulpis sp. nov., isolated from gastric mucosa of red fox (Vulpis vulpis).</title>
        <authorList>
            <person name="Papic B."/>
        </authorList>
    </citation>
    <scope>NUCLEOTIDE SEQUENCE [LARGE SCALE GENOMIC DNA]</scope>
    <source>
        <strain evidence="12">L8b</strain>
    </source>
</reference>
<evidence type="ECO:0000256" key="6">
    <source>
        <dbReference type="ARBA" id="ARBA00023141"/>
    </source>
</evidence>
<evidence type="ECO:0000256" key="3">
    <source>
        <dbReference type="ARBA" id="ARBA00011270"/>
    </source>
</evidence>
<dbReference type="AlphaFoldDB" id="A0A553V382"/>
<evidence type="ECO:0000313" key="12">
    <source>
        <dbReference type="Proteomes" id="UP000319322"/>
    </source>
</evidence>
<dbReference type="SUPFAM" id="SSF51366">
    <property type="entry name" value="Ribulose-phoshate binding barrel"/>
    <property type="match status" value="1"/>
</dbReference>
<dbReference type="PANTHER" id="PTHR43406:SF1">
    <property type="entry name" value="TRYPTOPHAN SYNTHASE ALPHA CHAIN, CHLOROPLASTIC"/>
    <property type="match status" value="1"/>
</dbReference>
<keyword evidence="5 9" id="KW-0822">Tryptophan biosynthesis</keyword>
<dbReference type="PANTHER" id="PTHR43406">
    <property type="entry name" value="TRYPTOPHAN SYNTHASE, ALPHA CHAIN"/>
    <property type="match status" value="1"/>
</dbReference>
<evidence type="ECO:0000256" key="4">
    <source>
        <dbReference type="ARBA" id="ARBA00022605"/>
    </source>
</evidence>
<proteinExistence type="inferred from homology"/>
<protein>
    <recommendedName>
        <fullName evidence="9">Tryptophan synthase alpha chain</fullName>
        <ecNumber evidence="9">4.2.1.20</ecNumber>
    </recommendedName>
</protein>
<accession>A0A553V382</accession>
<evidence type="ECO:0000313" key="11">
    <source>
        <dbReference type="EMBL" id="TSA86948.1"/>
    </source>
</evidence>
<dbReference type="RefSeq" id="WP_120948195.1">
    <property type="nucleotide sequence ID" value="NZ_QXQP01000003.1"/>
</dbReference>
<comment type="function">
    <text evidence="1 9">The alpha subunit is responsible for the aldol cleavage of indoleglycerol phosphate to indole and glyceraldehyde 3-phosphate.</text>
</comment>
<comment type="subunit">
    <text evidence="3 9">Tetramer of two alpha and two beta chains.</text>
</comment>
<dbReference type="FunFam" id="3.20.20.70:FF:000037">
    <property type="entry name" value="Tryptophan synthase alpha chain"/>
    <property type="match status" value="1"/>
</dbReference>
<comment type="similarity">
    <text evidence="9 10">Belongs to the TrpA family.</text>
</comment>
<dbReference type="InterPro" id="IPR011060">
    <property type="entry name" value="RibuloseP-bd_barrel"/>
</dbReference>
<dbReference type="Gene3D" id="3.20.20.70">
    <property type="entry name" value="Aldolase class I"/>
    <property type="match status" value="1"/>
</dbReference>
<evidence type="ECO:0000256" key="5">
    <source>
        <dbReference type="ARBA" id="ARBA00022822"/>
    </source>
</evidence>
<reference evidence="11 12" key="3">
    <citation type="submission" date="2019-07" db="EMBL/GenBank/DDBJ databases">
        <authorList>
            <person name="Papic B."/>
        </authorList>
    </citation>
    <scope>NUCLEOTIDE SEQUENCE [LARGE SCALE GENOMIC DNA]</scope>
    <source>
        <strain evidence="11 12">L8b</strain>
    </source>
</reference>
<reference evidence="11 12" key="2">
    <citation type="submission" date="2019-07" db="EMBL/GenBank/DDBJ databases">
        <title>Helicobacter labacensis sp. nov., Helicobacter mehlei sp. nov. and Helicobacter vulpis sp. nov., isolated from gastric mucosa of red fox (Vulpis vulpis).</title>
        <authorList>
            <person name="Kusar D."/>
            <person name="Gruntar I."/>
            <person name="Pate M."/>
            <person name="Zajc U."/>
            <person name="Ocepek M."/>
        </authorList>
    </citation>
    <scope>NUCLEOTIDE SEQUENCE [LARGE SCALE GENOMIC DNA]</scope>
    <source>
        <strain evidence="11 12">L8b</strain>
    </source>
</reference>
<keyword evidence="7 9" id="KW-0456">Lyase</keyword>
<evidence type="ECO:0000256" key="7">
    <source>
        <dbReference type="ARBA" id="ARBA00023239"/>
    </source>
</evidence>